<dbReference type="InterPro" id="IPR014772">
    <property type="entry name" value="Munc13_dom-2"/>
</dbReference>
<dbReference type="STRING" id="10195.A0A3M7PNA0"/>
<gene>
    <name evidence="3" type="ORF">BpHYR1_053079</name>
</gene>
<keyword evidence="4" id="KW-1185">Reference proteome</keyword>
<evidence type="ECO:0000313" key="4">
    <source>
        <dbReference type="Proteomes" id="UP000276133"/>
    </source>
</evidence>
<evidence type="ECO:0000256" key="1">
    <source>
        <dbReference type="ARBA" id="ARBA00022483"/>
    </source>
</evidence>
<dbReference type="PANTHER" id="PTHR45999:SF4">
    <property type="entry name" value="UNC-13-4A, ISOFORM B"/>
    <property type="match status" value="1"/>
</dbReference>
<sequence>MCVRLNNLLQLRELHSNIYAGFNKQASRYYNHLIKMSDRNTLPVFQQFKLEIYSLKVTSKNLQNKLDKIYRGLILLLVYRFNLFCKRAIFLLASEHYSQSPVNIRIKPLVDFLTDNFKMLKQKLFSKIFLQFVKNLWNSFHHTFVELIDKFEDESAKNPQQQALNYLKIVEIMTTKFKDYTPNHKFLESKMGHIILLLNLYAQNTSTLILLYYKLFNFNYQTKETIEFDRIHLVKIGKKLSKKFSGKFFIKFLKKNPPSQIQSNLINKDYLISYSQRLLESGFIKPIQFEKSCSISKNSKKSVLSDSADDSLVLKSFCAENIFLATVTNYYMLDQDQINKLVDNLLFKNSIINQEIEVLFNDVKNLNETLFMKESDELFDKCIKNSIIDHDLIVRILWHRIYQEPLVMKFISMRHSNFANDSYLKKILPNRTSDESFEFEYAIMHLI</sequence>
<name>A0A3M7PNA0_BRAPC</name>
<dbReference type="InterPro" id="IPR052095">
    <property type="entry name" value="UNC-13_domain"/>
</dbReference>
<dbReference type="AlphaFoldDB" id="A0A3M7PNA0"/>
<dbReference type="GO" id="GO:0099503">
    <property type="term" value="C:secretory vesicle"/>
    <property type="evidence" value="ECO:0007669"/>
    <property type="project" value="TreeGrafter"/>
</dbReference>
<protein>
    <recommendedName>
        <fullName evidence="2">MHD2 domain-containing protein</fullName>
    </recommendedName>
</protein>
<comment type="caution">
    <text evidence="3">The sequence shown here is derived from an EMBL/GenBank/DDBJ whole genome shotgun (WGS) entry which is preliminary data.</text>
</comment>
<dbReference type="PROSITE" id="PS51259">
    <property type="entry name" value="MHD2"/>
    <property type="match status" value="1"/>
</dbReference>
<reference evidence="3 4" key="1">
    <citation type="journal article" date="2018" name="Sci. Rep.">
        <title>Genomic signatures of local adaptation to the degree of environmental predictability in rotifers.</title>
        <authorList>
            <person name="Franch-Gras L."/>
            <person name="Hahn C."/>
            <person name="Garcia-Roger E.M."/>
            <person name="Carmona M.J."/>
            <person name="Serra M."/>
            <person name="Gomez A."/>
        </authorList>
    </citation>
    <scope>NUCLEOTIDE SEQUENCE [LARGE SCALE GENOMIC DNA]</scope>
    <source>
        <strain evidence="3">HYR1</strain>
    </source>
</reference>
<proteinExistence type="predicted"/>
<dbReference type="Proteomes" id="UP000276133">
    <property type="component" value="Unassembled WGS sequence"/>
</dbReference>
<evidence type="ECO:0000313" key="3">
    <source>
        <dbReference type="EMBL" id="RNA00573.1"/>
    </source>
</evidence>
<dbReference type="EMBL" id="REGN01009689">
    <property type="protein sequence ID" value="RNA00573.1"/>
    <property type="molecule type" value="Genomic_DNA"/>
</dbReference>
<accession>A0A3M7PNA0</accession>
<organism evidence="3 4">
    <name type="scientific">Brachionus plicatilis</name>
    <name type="common">Marine rotifer</name>
    <name type="synonym">Brachionus muelleri</name>
    <dbReference type="NCBI Taxonomy" id="10195"/>
    <lineage>
        <taxon>Eukaryota</taxon>
        <taxon>Metazoa</taxon>
        <taxon>Spiralia</taxon>
        <taxon>Gnathifera</taxon>
        <taxon>Rotifera</taxon>
        <taxon>Eurotatoria</taxon>
        <taxon>Monogononta</taxon>
        <taxon>Pseudotrocha</taxon>
        <taxon>Ploima</taxon>
        <taxon>Brachionidae</taxon>
        <taxon>Brachionus</taxon>
    </lineage>
</organism>
<keyword evidence="1" id="KW-0268">Exocytosis</keyword>
<dbReference type="GO" id="GO:0006887">
    <property type="term" value="P:exocytosis"/>
    <property type="evidence" value="ECO:0007669"/>
    <property type="project" value="UniProtKB-KW"/>
</dbReference>
<dbReference type="PANTHER" id="PTHR45999">
    <property type="entry name" value="UNC-13-4A, ISOFORM B"/>
    <property type="match status" value="1"/>
</dbReference>
<evidence type="ECO:0000259" key="2">
    <source>
        <dbReference type="PROSITE" id="PS51259"/>
    </source>
</evidence>
<feature type="domain" description="MHD2" evidence="2">
    <location>
        <begin position="103"/>
        <end position="212"/>
    </location>
</feature>